<dbReference type="EMBL" id="UYSL01020490">
    <property type="protein sequence ID" value="VDL74844.1"/>
    <property type="molecule type" value="Genomic_DNA"/>
</dbReference>
<feature type="compositionally biased region" description="Polar residues" evidence="1">
    <location>
        <begin position="93"/>
        <end position="103"/>
    </location>
</feature>
<accession>A0A0N4Y5H8</accession>
<dbReference type="Proteomes" id="UP000271162">
    <property type="component" value="Unassembled WGS sequence"/>
</dbReference>
<protein>
    <submittedName>
        <fullName evidence="2 4">Uncharacterized protein</fullName>
    </submittedName>
</protein>
<feature type="region of interest" description="Disordered" evidence="1">
    <location>
        <begin position="60"/>
        <end position="103"/>
    </location>
</feature>
<feature type="compositionally biased region" description="Polar residues" evidence="1">
    <location>
        <begin position="77"/>
        <end position="86"/>
    </location>
</feature>
<evidence type="ECO:0000313" key="2">
    <source>
        <dbReference type="EMBL" id="VDL74844.1"/>
    </source>
</evidence>
<evidence type="ECO:0000256" key="1">
    <source>
        <dbReference type="SAM" id="MobiDB-lite"/>
    </source>
</evidence>
<evidence type="ECO:0000313" key="4">
    <source>
        <dbReference type="WBParaSite" id="NBR_0001125401-mRNA-1"/>
    </source>
</evidence>
<proteinExistence type="predicted"/>
<reference evidence="4" key="1">
    <citation type="submission" date="2017-02" db="UniProtKB">
        <authorList>
            <consortium name="WormBaseParasite"/>
        </authorList>
    </citation>
    <scope>IDENTIFICATION</scope>
</reference>
<name>A0A0N4Y5H8_NIPBR</name>
<dbReference type="WBParaSite" id="NBR_0001125401-mRNA-1">
    <property type="protein sequence ID" value="NBR_0001125401-mRNA-1"/>
    <property type="gene ID" value="NBR_0001125401"/>
</dbReference>
<evidence type="ECO:0000313" key="3">
    <source>
        <dbReference type="Proteomes" id="UP000271162"/>
    </source>
</evidence>
<keyword evidence="3" id="KW-1185">Reference proteome</keyword>
<organism evidence="4">
    <name type="scientific">Nippostrongylus brasiliensis</name>
    <name type="common">Rat hookworm</name>
    <dbReference type="NCBI Taxonomy" id="27835"/>
    <lineage>
        <taxon>Eukaryota</taxon>
        <taxon>Metazoa</taxon>
        <taxon>Ecdysozoa</taxon>
        <taxon>Nematoda</taxon>
        <taxon>Chromadorea</taxon>
        <taxon>Rhabditida</taxon>
        <taxon>Rhabditina</taxon>
        <taxon>Rhabditomorpha</taxon>
        <taxon>Strongyloidea</taxon>
        <taxon>Heligmosomidae</taxon>
        <taxon>Nippostrongylus</taxon>
    </lineage>
</organism>
<gene>
    <name evidence="2" type="ORF">NBR_LOCUS11255</name>
</gene>
<sequence>MLADDDGNAERYSPLCQEAPAIEFLPTPHPDVHLVDRESPFSASTLSTLPPPALYADAISFFGSPPPPSQGHHIPNTRKTPVSNSVLHRPSYISRTGYTQHTD</sequence>
<dbReference type="AlphaFoldDB" id="A0A0N4Y5H8"/>
<reference evidence="2 3" key="2">
    <citation type="submission" date="2018-11" db="EMBL/GenBank/DDBJ databases">
        <authorList>
            <consortium name="Pathogen Informatics"/>
        </authorList>
    </citation>
    <scope>NUCLEOTIDE SEQUENCE [LARGE SCALE GENOMIC DNA]</scope>
</reference>